<dbReference type="Gene3D" id="3.10.105.10">
    <property type="entry name" value="Dipeptide-binding Protein, Domain 3"/>
    <property type="match status" value="1"/>
</dbReference>
<dbReference type="CDD" id="cd08501">
    <property type="entry name" value="PBP2_Lpqw"/>
    <property type="match status" value="1"/>
</dbReference>
<evidence type="ECO:0000313" key="4">
    <source>
        <dbReference type="Proteomes" id="UP000065220"/>
    </source>
</evidence>
<dbReference type="PANTHER" id="PTHR30290">
    <property type="entry name" value="PERIPLASMIC BINDING COMPONENT OF ABC TRANSPORTER"/>
    <property type="match status" value="1"/>
</dbReference>
<dbReference type="AlphaFoldDB" id="A0A0X8JDL0"/>
<dbReference type="InterPro" id="IPR006311">
    <property type="entry name" value="TAT_signal"/>
</dbReference>
<dbReference type="PROSITE" id="PS51257">
    <property type="entry name" value="PROKAR_LIPOPROTEIN"/>
    <property type="match status" value="1"/>
</dbReference>
<dbReference type="PROSITE" id="PS51318">
    <property type="entry name" value="TAT"/>
    <property type="match status" value="1"/>
</dbReference>
<feature type="chain" id="PRO_5007067343" description="Solute-binding protein family 5 domain-containing protein" evidence="1">
    <location>
        <begin position="23"/>
        <end position="569"/>
    </location>
</feature>
<evidence type="ECO:0000259" key="2">
    <source>
        <dbReference type="Pfam" id="PF00496"/>
    </source>
</evidence>
<dbReference type="SUPFAM" id="SSF53850">
    <property type="entry name" value="Periplasmic binding protein-like II"/>
    <property type="match status" value="1"/>
</dbReference>
<dbReference type="InterPro" id="IPR000914">
    <property type="entry name" value="SBP_5_dom"/>
</dbReference>
<dbReference type="Proteomes" id="UP000065220">
    <property type="component" value="Chromosome"/>
</dbReference>
<dbReference type="GO" id="GO:0043190">
    <property type="term" value="C:ATP-binding cassette (ABC) transporter complex"/>
    <property type="evidence" value="ECO:0007669"/>
    <property type="project" value="InterPro"/>
</dbReference>
<name>A0A0X8JDL0_ACTRD</name>
<proteinExistence type="predicted"/>
<dbReference type="PIRSF" id="PIRSF002741">
    <property type="entry name" value="MppA"/>
    <property type="match status" value="1"/>
</dbReference>
<accession>A0A0X8JDL0</accession>
<dbReference type="InterPro" id="IPR030678">
    <property type="entry name" value="Peptide/Ni-bd"/>
</dbReference>
<protein>
    <recommendedName>
        <fullName evidence="2">Solute-binding protein family 5 domain-containing protein</fullName>
    </recommendedName>
</protein>
<dbReference type="GO" id="GO:0042597">
    <property type="term" value="C:periplasmic space"/>
    <property type="evidence" value="ECO:0007669"/>
    <property type="project" value="UniProtKB-ARBA"/>
</dbReference>
<dbReference type="GO" id="GO:1904680">
    <property type="term" value="F:peptide transmembrane transporter activity"/>
    <property type="evidence" value="ECO:0007669"/>
    <property type="project" value="TreeGrafter"/>
</dbReference>
<evidence type="ECO:0000256" key="1">
    <source>
        <dbReference type="SAM" id="SignalP"/>
    </source>
</evidence>
<dbReference type="Pfam" id="PF00496">
    <property type="entry name" value="SBP_bac_5"/>
    <property type="match status" value="1"/>
</dbReference>
<dbReference type="EMBL" id="CP014228">
    <property type="protein sequence ID" value="AMD86639.1"/>
    <property type="molecule type" value="Genomic_DNA"/>
</dbReference>
<keyword evidence="4" id="KW-1185">Reference proteome</keyword>
<dbReference type="Gene3D" id="3.40.190.10">
    <property type="entry name" value="Periplasmic binding protein-like II"/>
    <property type="match status" value="1"/>
</dbReference>
<dbReference type="STRING" id="111015.AXF14_02290"/>
<sequence length="569" mass="60955">MMLNRRLFLTGSASAAALAALAACSSSGSGGSGSATGGASAAGLAASDLNERARDELAQGGTLTVPIDAFVGNFNVMHLDGNTVANASIQSFCGVVNWIYADDASFEARTEFCEDYSEEIADDKTVVTMHLNPAAVWASGDPITVADYQACWKACNGTDEAFTAVVASTSGWEHIESIEQGADEYEMVTTFDAVYPDWSSVLGGGIVPASRAADVETFSAWTDASDTAGWTGPYVVTAADQGKQTITLEPNPSWWGDAPLLDSVVLKVVDASARGQAFANKEIDVVDDIADASTYQQCEQRADGEIRQARGLDWRHFTINGSTGLLADQKLRQAIVKGIDRDTIAEADLQGLPVAASELRLGNHLFMPSQTGYQDNSTPLALDKEKAASELDALGWTLPDGKEYREKDGRTLSLKYLRLPSATTSATQGKVLQASMKEIGVEIVMDDTNSDDFFPERIYKGNFEIASFSWTGTPYPMAWIGMIYGKDSASNFAQVWSDELEALIDQVAVEADPDKRIELGNEADAAIWDLAAVIPLYVRADYTAVPRTLANYGSFGLSSVRPEDIGYAE</sequence>
<keyword evidence="1" id="KW-0732">Signal</keyword>
<organism evidence="3 4">
    <name type="scientific">Actinomyces radicidentis</name>
    <dbReference type="NCBI Taxonomy" id="111015"/>
    <lineage>
        <taxon>Bacteria</taxon>
        <taxon>Bacillati</taxon>
        <taxon>Actinomycetota</taxon>
        <taxon>Actinomycetes</taxon>
        <taxon>Actinomycetales</taxon>
        <taxon>Actinomycetaceae</taxon>
        <taxon>Actinomyces</taxon>
    </lineage>
</organism>
<reference evidence="4" key="1">
    <citation type="submission" date="2016-02" db="EMBL/GenBank/DDBJ databases">
        <authorList>
            <person name="Holder M.E."/>
            <person name="Ajami N.J."/>
            <person name="Petrosino J.F."/>
        </authorList>
    </citation>
    <scope>NUCLEOTIDE SEQUENCE [LARGE SCALE GENOMIC DNA]</scope>
    <source>
        <strain evidence="4">CCUG 36733</strain>
    </source>
</reference>
<feature type="signal peptide" evidence="1">
    <location>
        <begin position="1"/>
        <end position="22"/>
    </location>
</feature>
<feature type="domain" description="Solute-binding protein family 5" evidence="2">
    <location>
        <begin position="117"/>
        <end position="485"/>
    </location>
</feature>
<dbReference type="PANTHER" id="PTHR30290:SF65">
    <property type="entry name" value="MONOACYL PHOSPHATIDYLINOSITOL TETRAMANNOSIDE-BINDING PROTEIN LPQW-RELATED"/>
    <property type="match status" value="1"/>
</dbReference>
<gene>
    <name evidence="3" type="ORF">AXF14_02290</name>
</gene>
<dbReference type="KEGG" id="ard:AXF14_02290"/>
<dbReference type="InterPro" id="IPR039424">
    <property type="entry name" value="SBP_5"/>
</dbReference>
<dbReference type="GO" id="GO:0015833">
    <property type="term" value="P:peptide transport"/>
    <property type="evidence" value="ECO:0007669"/>
    <property type="project" value="TreeGrafter"/>
</dbReference>
<evidence type="ECO:0000313" key="3">
    <source>
        <dbReference type="EMBL" id="AMD86639.1"/>
    </source>
</evidence>